<keyword evidence="10" id="KW-1185">Reference proteome</keyword>
<keyword evidence="5" id="KW-0418">Kinase</keyword>
<keyword evidence="6" id="KW-0812">Transmembrane</keyword>
<evidence type="ECO:0000256" key="3">
    <source>
        <dbReference type="ARBA" id="ARBA00022553"/>
    </source>
</evidence>
<dbReference type="InterPro" id="IPR036097">
    <property type="entry name" value="HisK_dim/P_sf"/>
</dbReference>
<reference evidence="9 10" key="1">
    <citation type="submission" date="2017-04" db="EMBL/GenBank/DDBJ databases">
        <authorList>
            <person name="Afonso C.L."/>
            <person name="Miller P.J."/>
            <person name="Scott M.A."/>
            <person name="Spackman E."/>
            <person name="Goraichik I."/>
            <person name="Dimitrov K.M."/>
            <person name="Suarez D.L."/>
            <person name="Swayne D.E."/>
        </authorList>
    </citation>
    <scope>NUCLEOTIDE SEQUENCE [LARGE SCALE GENOMIC DNA]</scope>
    <source>
        <strain evidence="9 10">DSM 26133</strain>
    </source>
</reference>
<evidence type="ECO:0000259" key="8">
    <source>
        <dbReference type="PROSITE" id="PS50109"/>
    </source>
</evidence>
<dbReference type="SUPFAM" id="SSF47384">
    <property type="entry name" value="Homodimeric domain of signal transducing histidine kinase"/>
    <property type="match status" value="1"/>
</dbReference>
<gene>
    <name evidence="9" type="ORF">SAMN04488029_3714</name>
</gene>
<dbReference type="Pfam" id="PF07494">
    <property type="entry name" value="Reg_prop"/>
    <property type="match status" value="4"/>
</dbReference>
<dbReference type="InterPro" id="IPR004358">
    <property type="entry name" value="Sig_transdc_His_kin-like_C"/>
</dbReference>
<dbReference type="PRINTS" id="PR00344">
    <property type="entry name" value="BCTRLSENSOR"/>
</dbReference>
<keyword evidence="7" id="KW-0732">Signal</keyword>
<dbReference type="GO" id="GO:0000155">
    <property type="term" value="F:phosphorelay sensor kinase activity"/>
    <property type="evidence" value="ECO:0007669"/>
    <property type="project" value="InterPro"/>
</dbReference>
<dbReference type="InterPro" id="IPR036890">
    <property type="entry name" value="HATPase_C_sf"/>
</dbReference>
<evidence type="ECO:0000313" key="10">
    <source>
        <dbReference type="Proteomes" id="UP000192472"/>
    </source>
</evidence>
<keyword evidence="3" id="KW-0597">Phosphoprotein</keyword>
<feature type="transmembrane region" description="Helical" evidence="6">
    <location>
        <begin position="755"/>
        <end position="774"/>
    </location>
</feature>
<dbReference type="InterPro" id="IPR011123">
    <property type="entry name" value="Y_Y_Y"/>
</dbReference>
<dbReference type="Gene3D" id="2.130.10.10">
    <property type="entry name" value="YVTN repeat-like/Quinoprotein amine dehydrogenase"/>
    <property type="match status" value="3"/>
</dbReference>
<accession>A0A1W2GNM9</accession>
<dbReference type="OrthoDB" id="9797097at2"/>
<dbReference type="InterPro" id="IPR005467">
    <property type="entry name" value="His_kinase_dom"/>
</dbReference>
<evidence type="ECO:0000256" key="2">
    <source>
        <dbReference type="ARBA" id="ARBA00012438"/>
    </source>
</evidence>
<dbReference type="InterPro" id="IPR013783">
    <property type="entry name" value="Ig-like_fold"/>
</dbReference>
<organism evidence="9 10">
    <name type="scientific">Reichenbachiella faecimaris</name>
    <dbReference type="NCBI Taxonomy" id="692418"/>
    <lineage>
        <taxon>Bacteria</taxon>
        <taxon>Pseudomonadati</taxon>
        <taxon>Bacteroidota</taxon>
        <taxon>Cytophagia</taxon>
        <taxon>Cytophagales</taxon>
        <taxon>Reichenbachiellaceae</taxon>
        <taxon>Reichenbachiella</taxon>
    </lineage>
</organism>
<comment type="catalytic activity">
    <reaction evidence="1">
        <text>ATP + protein L-histidine = ADP + protein N-phospho-L-histidine.</text>
        <dbReference type="EC" id="2.7.13.3"/>
    </reaction>
</comment>
<dbReference type="AlphaFoldDB" id="A0A1W2GNM9"/>
<evidence type="ECO:0000256" key="5">
    <source>
        <dbReference type="ARBA" id="ARBA00022777"/>
    </source>
</evidence>
<dbReference type="SUPFAM" id="SSF63829">
    <property type="entry name" value="Calcium-dependent phosphotriesterase"/>
    <property type="match status" value="3"/>
</dbReference>
<dbReference type="SUPFAM" id="SSF55874">
    <property type="entry name" value="ATPase domain of HSP90 chaperone/DNA topoisomerase II/histidine kinase"/>
    <property type="match status" value="1"/>
</dbReference>
<dbReference type="FunFam" id="3.30.565.10:FF:000006">
    <property type="entry name" value="Sensor histidine kinase WalK"/>
    <property type="match status" value="1"/>
</dbReference>
<dbReference type="EMBL" id="FWYF01000004">
    <property type="protein sequence ID" value="SMD38263.1"/>
    <property type="molecule type" value="Genomic_DNA"/>
</dbReference>
<dbReference type="PROSITE" id="PS50109">
    <property type="entry name" value="HIS_KIN"/>
    <property type="match status" value="1"/>
</dbReference>
<evidence type="ECO:0000256" key="4">
    <source>
        <dbReference type="ARBA" id="ARBA00022679"/>
    </source>
</evidence>
<evidence type="ECO:0000256" key="7">
    <source>
        <dbReference type="SAM" id="SignalP"/>
    </source>
</evidence>
<dbReference type="CDD" id="cd00082">
    <property type="entry name" value="HisKA"/>
    <property type="match status" value="1"/>
</dbReference>
<dbReference type="Pfam" id="PF02518">
    <property type="entry name" value="HATPase_c"/>
    <property type="match status" value="1"/>
</dbReference>
<dbReference type="EC" id="2.7.13.3" evidence="2"/>
<dbReference type="InterPro" id="IPR003661">
    <property type="entry name" value="HisK_dim/P_dom"/>
</dbReference>
<dbReference type="Gene3D" id="2.60.40.10">
    <property type="entry name" value="Immunoglobulins"/>
    <property type="match status" value="1"/>
</dbReference>
<dbReference type="SMART" id="SM00387">
    <property type="entry name" value="HATPase_c"/>
    <property type="match status" value="1"/>
</dbReference>
<keyword evidence="6" id="KW-0472">Membrane</keyword>
<dbReference type="Pfam" id="PF07495">
    <property type="entry name" value="Y_Y_Y"/>
    <property type="match status" value="1"/>
</dbReference>
<dbReference type="STRING" id="692418.SAMN04488029_3714"/>
<dbReference type="Gene3D" id="1.10.287.130">
    <property type="match status" value="1"/>
</dbReference>
<feature type="signal peptide" evidence="7">
    <location>
        <begin position="1"/>
        <end position="24"/>
    </location>
</feature>
<protein>
    <recommendedName>
        <fullName evidence="2">histidine kinase</fullName>
        <ecNumber evidence="2">2.7.13.3</ecNumber>
    </recommendedName>
</protein>
<proteinExistence type="predicted"/>
<dbReference type="CDD" id="cd00075">
    <property type="entry name" value="HATPase"/>
    <property type="match status" value="1"/>
</dbReference>
<keyword evidence="6" id="KW-1133">Transmembrane helix</keyword>
<dbReference type="InterPro" id="IPR015943">
    <property type="entry name" value="WD40/YVTN_repeat-like_dom_sf"/>
</dbReference>
<evidence type="ECO:0000256" key="6">
    <source>
        <dbReference type="SAM" id="Phobius"/>
    </source>
</evidence>
<feature type="chain" id="PRO_5012461625" description="histidine kinase" evidence="7">
    <location>
        <begin position="25"/>
        <end position="1017"/>
    </location>
</feature>
<dbReference type="PANTHER" id="PTHR43547">
    <property type="entry name" value="TWO-COMPONENT HISTIDINE KINASE"/>
    <property type="match status" value="1"/>
</dbReference>
<feature type="domain" description="Histidine kinase" evidence="8">
    <location>
        <begin position="801"/>
        <end position="1013"/>
    </location>
</feature>
<dbReference type="SMART" id="SM00388">
    <property type="entry name" value="HisKA"/>
    <property type="match status" value="1"/>
</dbReference>
<evidence type="ECO:0000256" key="1">
    <source>
        <dbReference type="ARBA" id="ARBA00000085"/>
    </source>
</evidence>
<keyword evidence="4" id="KW-0808">Transferase</keyword>
<dbReference type="RefSeq" id="WP_084374332.1">
    <property type="nucleotide sequence ID" value="NZ_FWYF01000004.1"/>
</dbReference>
<name>A0A1W2GNM9_REIFA</name>
<dbReference type="InterPro" id="IPR011110">
    <property type="entry name" value="Reg_prop"/>
</dbReference>
<dbReference type="Pfam" id="PF00512">
    <property type="entry name" value="HisKA"/>
    <property type="match status" value="1"/>
</dbReference>
<dbReference type="PANTHER" id="PTHR43547:SF2">
    <property type="entry name" value="HYBRID SIGNAL TRANSDUCTION HISTIDINE KINASE C"/>
    <property type="match status" value="1"/>
</dbReference>
<evidence type="ECO:0000313" key="9">
    <source>
        <dbReference type="EMBL" id="SMD38263.1"/>
    </source>
</evidence>
<dbReference type="Proteomes" id="UP000192472">
    <property type="component" value="Unassembled WGS sequence"/>
</dbReference>
<dbReference type="InterPro" id="IPR003594">
    <property type="entry name" value="HATPase_dom"/>
</dbReference>
<sequence>MQSKKGMRSLVCLLLFTCSGITWLCAQSPAFDPKKSLEDISISQWTTNQGLPSNNTNAVYQDSNGLIWIASNNGFMIYDGERIETYDKNRLSFLENDGFYAITENHEGTIFIASKGDGLVQYKNGIFNLYEPVGISMPKSIRSIYVSSDSSLYLGANYQGFYQVKNDTIIKLTDELFDKSIIRSIIEDADKNIWFGTEDSGLHKLLADDVLSFDVAKGLVSNNVRCLSVSEGKLYIGTSRGLQWMDQDLSFNEVLPLKNTTVNTLIIDAWNMIWVGSENGLGRWNKSNNRLEWLSTKHDVDLVRVTSMIMDEEHQIWISSNRSGLVQIRESKVSNLARPTLSSDRINIIHESWNGNLYIGTDANRVDVFDGEEYSVMPIKTNLNGNGVRDIFHDRDGSFWLATYIGVIHINKGREILYSTASGMPADNFRVILKDQSGNFWFGTRSGGLVKFKGGKIERVYANGSGLESNFVFSIAESKQGEIYVGTFGGGLTIIMQDGSTRTHHLGKDDSGLLFFNVDFDSLQHAFITTNNGLLYFENDSLQEVKLQSDQRSNTFFDLVIDNQKHLWLTTNLGVLQIKKSDWRRFQNKEINEIPYFTIDQSSGMNSEECTGATRSNKISNGNIYVPTLGGVVIINPKTFKRDNYIPRVSIRQMIVDDQAININNQVVECTPGTSRYRFDFSVLSFTSPDRNQFKYKLEGYDNDWSGATYDGSVEYTNLSPGDYTFRVIGTNDGYVWNTEGDALSFSVLPFYYETIWFIVLCVVLVGLVIFLFFRWRVAFINNQNLELRKVNAELDRFVYSASHEMRSPLSSILGLINVATLDKSPNKEEYLNYIKLSVQRLDSLLRDIVDHSKNARLEIEVEPIDVKVQVEEILQDISFLDNYSKIKHNIECLVESSFHSDSKRLKIVLSNLITNAFKHHSPDESDNPFVNIRMERTEDGLRIKISDNGPGIEEEEQGKIFNMFYRATHKSEGTGLGLYLVKEIVENLKGTIEVESVVGKGTAFVIELPDLRDKIS</sequence>
<dbReference type="Gene3D" id="3.30.565.10">
    <property type="entry name" value="Histidine kinase-like ATPase, C-terminal domain"/>
    <property type="match status" value="1"/>
</dbReference>